<reference evidence="11 12" key="2">
    <citation type="journal article" date="2013" name="PLoS ONE">
        <title>INDIGO - INtegrated Data Warehouse of MIcrobial GenOmes with Examples from the Red Sea Extremophiles.</title>
        <authorList>
            <person name="Alam I."/>
            <person name="Antunes A."/>
            <person name="Kamau A.A."/>
            <person name="Ba Alawi W."/>
            <person name="Kalkatawi M."/>
            <person name="Stingl U."/>
            <person name="Bajic V.B."/>
        </authorList>
    </citation>
    <scope>NUCLEOTIDE SEQUENCE [LARGE SCALE GENOMIC DNA]</scope>
    <source>
        <strain evidence="11 12">SARL4B</strain>
    </source>
</reference>
<sequence length="348" mass="36845">MTDEPAGTVTDPTEDRASLVEELPTRRRVVIATVGVVFWGWLLARWASHNSVLDAVATTLGFPDLVRSGVPVSARTGWIPAAPFEAIADAAAGVVDALGPASPLLEWLVWLADLAAFATTTAPALAEGAFITVYLTILSLLFGLIIAIPVAVARTYGGRLLRAVALGYTELIRGTPLLAQLFFVYYGLPLANVARQLGIDGQPPIPRAAAAVAIVGFTINSSAYQAEYIRSALESVDSGQVTAARSVGLSKLQAIRHVVLPQGLRLAIPGWTNEFVYLIKYSSLASFITVPDLFARASDIGSDTFQFTDIYVIVAVFYLALVLTTALAMGKLETAVSIPGLGQSTGRD</sequence>
<dbReference type="InterPro" id="IPR043429">
    <property type="entry name" value="ArtM/GltK/GlnP/TcyL/YhdX-like"/>
</dbReference>
<dbReference type="PATRIC" id="fig|1033806.12.peg.1071"/>
<accession>F7PQ89</accession>
<evidence type="ECO:0000313" key="12">
    <source>
        <dbReference type="Proteomes" id="UP000003861"/>
    </source>
</evidence>
<dbReference type="CDD" id="cd06261">
    <property type="entry name" value="TM_PBP2"/>
    <property type="match status" value="1"/>
</dbReference>
<dbReference type="InterPro" id="IPR035906">
    <property type="entry name" value="MetI-like_sf"/>
</dbReference>
<evidence type="ECO:0000313" key="10">
    <source>
        <dbReference type="EMBL" id="CCQ33217.1"/>
    </source>
</evidence>
<feature type="transmembrane region" description="Helical" evidence="8">
    <location>
        <begin position="29"/>
        <end position="47"/>
    </location>
</feature>
<keyword evidence="4 8" id="KW-0812">Transmembrane</keyword>
<evidence type="ECO:0000256" key="1">
    <source>
        <dbReference type="ARBA" id="ARBA00004651"/>
    </source>
</evidence>
<reference evidence="11 12" key="1">
    <citation type="journal article" date="2011" name="J. Bacteriol.">
        <title>Genome sequence of Halorhabdus tiamatea, the first archaeon isolated from a deep-sea anoxic brine lake.</title>
        <authorList>
            <person name="Antunes A."/>
            <person name="Alam I."/>
            <person name="Bajic V.B."/>
            <person name="Stingl U."/>
        </authorList>
    </citation>
    <scope>NUCLEOTIDE SEQUENCE [LARGE SCALE GENOMIC DNA]</scope>
    <source>
        <strain evidence="11 12">SARL4B</strain>
    </source>
</reference>
<dbReference type="PANTHER" id="PTHR30614">
    <property type="entry name" value="MEMBRANE COMPONENT OF AMINO ACID ABC TRANSPORTER"/>
    <property type="match status" value="1"/>
</dbReference>
<dbReference type="PROSITE" id="PS50928">
    <property type="entry name" value="ABC_TM1"/>
    <property type="match status" value="1"/>
</dbReference>
<feature type="domain" description="ABC transmembrane type-1" evidence="9">
    <location>
        <begin position="129"/>
        <end position="329"/>
    </location>
</feature>
<evidence type="ECO:0000313" key="11">
    <source>
        <dbReference type="EMBL" id="ERJ04973.1"/>
    </source>
</evidence>
<dbReference type="InterPro" id="IPR010065">
    <property type="entry name" value="AA_ABC_transptr_permease_3TM"/>
</dbReference>
<feature type="transmembrane region" description="Helical" evidence="8">
    <location>
        <begin position="310"/>
        <end position="329"/>
    </location>
</feature>
<evidence type="ECO:0000256" key="3">
    <source>
        <dbReference type="ARBA" id="ARBA00022475"/>
    </source>
</evidence>
<dbReference type="GO" id="GO:0043190">
    <property type="term" value="C:ATP-binding cassette (ABC) transporter complex"/>
    <property type="evidence" value="ECO:0007669"/>
    <property type="project" value="InterPro"/>
</dbReference>
<dbReference type="GO" id="GO:0022857">
    <property type="term" value="F:transmembrane transporter activity"/>
    <property type="evidence" value="ECO:0007669"/>
    <property type="project" value="InterPro"/>
</dbReference>
<dbReference type="STRING" id="1033806.HTIA_1079"/>
<keyword evidence="7 8" id="KW-0472">Membrane</keyword>
<dbReference type="Proteomes" id="UP000003861">
    <property type="component" value="Unassembled WGS sequence"/>
</dbReference>
<dbReference type="Gene3D" id="1.10.3720.10">
    <property type="entry name" value="MetI-like"/>
    <property type="match status" value="1"/>
</dbReference>
<evidence type="ECO:0000313" key="13">
    <source>
        <dbReference type="Proteomes" id="UP000015381"/>
    </source>
</evidence>
<comment type="subcellular location">
    <subcellularLocation>
        <location evidence="1 8">Cell membrane</location>
        <topology evidence="1 8">Multi-pass membrane protein</topology>
    </subcellularLocation>
</comment>
<dbReference type="RefSeq" id="WP_008528294.1">
    <property type="nucleotide sequence ID" value="NC_021921.1"/>
</dbReference>
<dbReference type="KEGG" id="hti:HTIA_1079"/>
<dbReference type="NCBIfam" id="TIGR01726">
    <property type="entry name" value="HEQRo_perm_3TM"/>
    <property type="match status" value="1"/>
</dbReference>
<keyword evidence="6 8" id="KW-1133">Transmembrane helix</keyword>
<evidence type="ECO:0000256" key="6">
    <source>
        <dbReference type="ARBA" id="ARBA00022989"/>
    </source>
</evidence>
<name>F7PQ89_9EURY</name>
<evidence type="ECO:0000256" key="4">
    <source>
        <dbReference type="ARBA" id="ARBA00022692"/>
    </source>
</evidence>
<organism evidence="11 12">
    <name type="scientific">Halorhabdus tiamatea SARL4B</name>
    <dbReference type="NCBI Taxonomy" id="1033806"/>
    <lineage>
        <taxon>Archaea</taxon>
        <taxon>Methanobacteriati</taxon>
        <taxon>Methanobacteriota</taxon>
        <taxon>Stenosarchaea group</taxon>
        <taxon>Halobacteria</taxon>
        <taxon>Halobacteriales</taxon>
        <taxon>Haloarculaceae</taxon>
        <taxon>Halorhabdus</taxon>
    </lineage>
</organism>
<evidence type="ECO:0000259" key="9">
    <source>
        <dbReference type="PROSITE" id="PS50928"/>
    </source>
</evidence>
<dbReference type="AlphaFoldDB" id="F7PQ89"/>
<dbReference type="GeneID" id="23800361"/>
<keyword evidence="13" id="KW-1185">Reference proteome</keyword>
<dbReference type="OrthoDB" id="60458at2157"/>
<dbReference type="InterPro" id="IPR000515">
    <property type="entry name" value="MetI-like"/>
</dbReference>
<dbReference type="Proteomes" id="UP000015381">
    <property type="component" value="Chromosome I"/>
</dbReference>
<dbReference type="Pfam" id="PF00528">
    <property type="entry name" value="BPD_transp_1"/>
    <property type="match status" value="1"/>
</dbReference>
<dbReference type="EMBL" id="AFNT02000048">
    <property type="protein sequence ID" value="ERJ04973.1"/>
    <property type="molecule type" value="Genomic_DNA"/>
</dbReference>
<dbReference type="HOGENOM" id="CLU_019602_1_0_2"/>
<evidence type="ECO:0000256" key="5">
    <source>
        <dbReference type="ARBA" id="ARBA00022970"/>
    </source>
</evidence>
<comment type="similarity">
    <text evidence="8">Belongs to the binding-protein-dependent transport system permease family.</text>
</comment>
<dbReference type="EMBL" id="HF571520">
    <property type="protein sequence ID" value="CCQ33217.1"/>
    <property type="molecule type" value="Genomic_DNA"/>
</dbReference>
<feature type="transmembrane region" description="Helical" evidence="8">
    <location>
        <begin position="133"/>
        <end position="151"/>
    </location>
</feature>
<keyword evidence="5" id="KW-0029">Amino-acid transport</keyword>
<dbReference type="PANTHER" id="PTHR30614:SF0">
    <property type="entry name" value="L-CYSTINE TRANSPORT SYSTEM PERMEASE PROTEIN TCYL"/>
    <property type="match status" value="1"/>
</dbReference>
<dbReference type="eggNOG" id="arCOG01798">
    <property type="taxonomic scope" value="Archaea"/>
</dbReference>
<keyword evidence="2 8" id="KW-0813">Transport</keyword>
<dbReference type="GO" id="GO:0006865">
    <property type="term" value="P:amino acid transport"/>
    <property type="evidence" value="ECO:0007669"/>
    <property type="project" value="UniProtKB-KW"/>
</dbReference>
<evidence type="ECO:0000256" key="7">
    <source>
        <dbReference type="ARBA" id="ARBA00023136"/>
    </source>
</evidence>
<keyword evidence="3" id="KW-1003">Cell membrane</keyword>
<dbReference type="SUPFAM" id="SSF161098">
    <property type="entry name" value="MetI-like"/>
    <property type="match status" value="1"/>
</dbReference>
<evidence type="ECO:0000256" key="8">
    <source>
        <dbReference type="RuleBase" id="RU363032"/>
    </source>
</evidence>
<evidence type="ECO:0000256" key="2">
    <source>
        <dbReference type="ARBA" id="ARBA00022448"/>
    </source>
</evidence>
<protein>
    <submittedName>
        <fullName evidence="11">Glutamine transport system permease protein glnP</fullName>
    </submittedName>
    <submittedName>
        <fullName evidence="10">Polar amino acid ABC transporter inner membrane subunit</fullName>
    </submittedName>
</protein>
<gene>
    <name evidence="11" type="ORF">HLRTI_003033</name>
    <name evidence="10" type="ORF">HTIA_1079</name>
</gene>
<reference evidence="10 13" key="3">
    <citation type="journal article" date="2014" name="Environ. Microbiol.">
        <title>Halorhabdus tiamatea: proteogenomics and glycosidase activity measurements identify the first cultivated euryarchaeon from a deep-sea anoxic brine lake as potential polysaccharide degrader.</title>
        <authorList>
            <person name="Werner J."/>
            <person name="Ferrer M."/>
            <person name="Michel G."/>
            <person name="Mann A.J."/>
            <person name="Huang S."/>
            <person name="Juarez S."/>
            <person name="Ciordia S."/>
            <person name="Albar J.P."/>
            <person name="Alcaide M."/>
            <person name="La Cono V."/>
            <person name="Yakimov M.M."/>
            <person name="Antunes A."/>
            <person name="Taborda M."/>
            <person name="Da Costa M.S."/>
            <person name="Amann R.I."/>
            <person name="Gloeckner F.O."/>
            <person name="Golyshina O.V."/>
            <person name="Golyshin P.N."/>
            <person name="Teeling H."/>
        </authorList>
    </citation>
    <scope>NUCLEOTIDE SEQUENCE [LARGE SCALE GENOMIC DNA]</scope>
    <source>
        <strain evidence="13">SARL4B</strain>
        <strain evidence="10">Type strain: SARL4B</strain>
    </source>
</reference>
<proteinExistence type="inferred from homology"/>